<evidence type="ECO:0000256" key="11">
    <source>
        <dbReference type="ARBA" id="ARBA00032707"/>
    </source>
</evidence>
<dbReference type="GO" id="GO:0009252">
    <property type="term" value="P:peptidoglycan biosynthetic process"/>
    <property type="evidence" value="ECO:0007669"/>
    <property type="project" value="UniProtKB-KW"/>
</dbReference>
<proteinExistence type="inferred from homology"/>
<dbReference type="PANTHER" id="PTHR30622:SF3">
    <property type="entry name" value="UNDECAPRENYL-DIPHOSPHATASE"/>
    <property type="match status" value="1"/>
</dbReference>
<dbReference type="Pfam" id="PF02673">
    <property type="entry name" value="BacA"/>
    <property type="match status" value="1"/>
</dbReference>
<keyword evidence="7 14" id="KW-0378">Hydrolase</keyword>
<keyword evidence="10 14" id="KW-0046">Antibiotic resistance</keyword>
<dbReference type="GO" id="GO:0050380">
    <property type="term" value="F:undecaprenyl-diphosphatase activity"/>
    <property type="evidence" value="ECO:0007669"/>
    <property type="project" value="UniProtKB-UniRule"/>
</dbReference>
<evidence type="ECO:0000256" key="1">
    <source>
        <dbReference type="ARBA" id="ARBA00004651"/>
    </source>
</evidence>
<keyword evidence="14" id="KW-0961">Cell wall biogenesis/degradation</keyword>
<dbReference type="RefSeq" id="WP_113945154.1">
    <property type="nucleotide sequence ID" value="NZ_JBHEEG010000006.1"/>
</dbReference>
<feature type="transmembrane region" description="Helical" evidence="14">
    <location>
        <begin position="82"/>
        <end position="100"/>
    </location>
</feature>
<evidence type="ECO:0000256" key="8">
    <source>
        <dbReference type="ARBA" id="ARBA00022989"/>
    </source>
</evidence>
<dbReference type="GO" id="GO:0071555">
    <property type="term" value="P:cell wall organization"/>
    <property type="evidence" value="ECO:0007669"/>
    <property type="project" value="UniProtKB-KW"/>
</dbReference>
<feature type="transmembrane region" description="Helical" evidence="14">
    <location>
        <begin position="250"/>
        <end position="267"/>
    </location>
</feature>
<feature type="transmembrane region" description="Helical" evidence="14">
    <location>
        <begin position="217"/>
        <end position="238"/>
    </location>
</feature>
<comment type="caution">
    <text evidence="15">The sequence shown here is derived from an EMBL/GenBank/DDBJ whole genome shotgun (WGS) entry which is preliminary data.</text>
</comment>
<evidence type="ECO:0000256" key="7">
    <source>
        <dbReference type="ARBA" id="ARBA00022801"/>
    </source>
</evidence>
<keyword evidence="14" id="KW-0133">Cell shape</keyword>
<dbReference type="GO" id="GO:0046677">
    <property type="term" value="P:response to antibiotic"/>
    <property type="evidence" value="ECO:0007669"/>
    <property type="project" value="UniProtKB-UniRule"/>
</dbReference>
<dbReference type="OrthoDB" id="9808289at2"/>
<keyword evidence="8 14" id="KW-1133">Transmembrane helix</keyword>
<dbReference type="PANTHER" id="PTHR30622">
    <property type="entry name" value="UNDECAPRENYL-DIPHOSPHATASE"/>
    <property type="match status" value="1"/>
</dbReference>
<dbReference type="NCBIfam" id="NF001389">
    <property type="entry name" value="PRK00281.1-2"/>
    <property type="match status" value="1"/>
</dbReference>
<evidence type="ECO:0000256" key="12">
    <source>
        <dbReference type="ARBA" id="ARBA00032932"/>
    </source>
</evidence>
<keyword evidence="6 14" id="KW-0812">Transmembrane</keyword>
<dbReference type="HAMAP" id="MF_01006">
    <property type="entry name" value="Undec_diphosphatase"/>
    <property type="match status" value="1"/>
</dbReference>
<comment type="miscellaneous">
    <text evidence="14">Bacitracin is thought to be involved in the inhibition of peptidoglycan synthesis by sequestering undecaprenyl diphosphate, thereby reducing the pool of lipid carrier available.</text>
</comment>
<dbReference type="GO" id="GO:0005886">
    <property type="term" value="C:plasma membrane"/>
    <property type="evidence" value="ECO:0007669"/>
    <property type="project" value="UniProtKB-SubCell"/>
</dbReference>
<dbReference type="NCBIfam" id="NF001390">
    <property type="entry name" value="PRK00281.1-4"/>
    <property type="match status" value="1"/>
</dbReference>
<evidence type="ECO:0000256" key="4">
    <source>
        <dbReference type="ARBA" id="ARBA00021581"/>
    </source>
</evidence>
<name>A0A366DTM4_9HYPH</name>
<evidence type="ECO:0000256" key="3">
    <source>
        <dbReference type="ARBA" id="ARBA00012374"/>
    </source>
</evidence>
<dbReference type="AlphaFoldDB" id="A0A366DTM4"/>
<keyword evidence="14" id="KW-0573">Peptidoglycan synthesis</keyword>
<evidence type="ECO:0000313" key="16">
    <source>
        <dbReference type="Proteomes" id="UP000252893"/>
    </source>
</evidence>
<dbReference type="Proteomes" id="UP000252893">
    <property type="component" value="Unassembled WGS sequence"/>
</dbReference>
<organism evidence="15 16">
    <name type="scientific">Pseudochrobactrum asaccharolyticum</name>
    <dbReference type="NCBI Taxonomy" id="354351"/>
    <lineage>
        <taxon>Bacteria</taxon>
        <taxon>Pseudomonadati</taxon>
        <taxon>Pseudomonadota</taxon>
        <taxon>Alphaproteobacteria</taxon>
        <taxon>Hyphomicrobiales</taxon>
        <taxon>Brucellaceae</taxon>
        <taxon>Pseudochrobactrum</taxon>
    </lineage>
</organism>
<dbReference type="InterPro" id="IPR003824">
    <property type="entry name" value="UppP"/>
</dbReference>
<evidence type="ECO:0000256" key="5">
    <source>
        <dbReference type="ARBA" id="ARBA00022475"/>
    </source>
</evidence>
<evidence type="ECO:0000256" key="9">
    <source>
        <dbReference type="ARBA" id="ARBA00023136"/>
    </source>
</evidence>
<sequence>MDAWAIFEAAILGLLEGLTEFLPVSSTGHLLLAGHFLGFESTGRTFEVLIQLGAILAILSVYFGRLWKLLTDLPRDAGARRFAAGILLAFLPAAVIGAFAHSYIKEVLFETPMLVCSMLIVGGFILLWVDRLPLRPRYNDVTQYPLKMCFAIGAVQCLAMIPGVSRSGSTIVGALLMGSDKRSAAEFSFFLAMPTMAGAFAYDLYKNHALLSSNDMAQIGIGFVAAFISGVIVVRYLLDYVSRHGFALFAWWRLIVGSAGMAALLVWG</sequence>
<evidence type="ECO:0000256" key="14">
    <source>
        <dbReference type="HAMAP-Rule" id="MF_01006"/>
    </source>
</evidence>
<comment type="function">
    <text evidence="14">Catalyzes the dephosphorylation of undecaprenyl diphosphate (UPP). Confers resistance to bacitracin.</text>
</comment>
<keyword evidence="16" id="KW-1185">Reference proteome</keyword>
<comment type="similarity">
    <text evidence="2 14">Belongs to the UppP family.</text>
</comment>
<dbReference type="EMBL" id="QNRH01000005">
    <property type="protein sequence ID" value="RBO93437.1"/>
    <property type="molecule type" value="Genomic_DNA"/>
</dbReference>
<protein>
    <recommendedName>
        <fullName evidence="4 14">Undecaprenyl-diphosphatase</fullName>
        <ecNumber evidence="3 14">3.6.1.27</ecNumber>
    </recommendedName>
    <alternativeName>
        <fullName evidence="12 14">Bacitracin resistance protein</fullName>
    </alternativeName>
    <alternativeName>
        <fullName evidence="11 14">Undecaprenyl pyrophosphate phosphatase</fullName>
    </alternativeName>
</protein>
<feature type="transmembrane region" description="Helical" evidence="14">
    <location>
        <begin position="49"/>
        <end position="70"/>
    </location>
</feature>
<dbReference type="GO" id="GO:0008360">
    <property type="term" value="P:regulation of cell shape"/>
    <property type="evidence" value="ECO:0007669"/>
    <property type="project" value="UniProtKB-KW"/>
</dbReference>
<evidence type="ECO:0000313" key="15">
    <source>
        <dbReference type="EMBL" id="RBO93437.1"/>
    </source>
</evidence>
<evidence type="ECO:0000256" key="6">
    <source>
        <dbReference type="ARBA" id="ARBA00022692"/>
    </source>
</evidence>
<accession>A0A366DTM4</accession>
<dbReference type="EC" id="3.6.1.27" evidence="3 14"/>
<keyword evidence="5 14" id="KW-1003">Cell membrane</keyword>
<evidence type="ECO:0000256" key="2">
    <source>
        <dbReference type="ARBA" id="ARBA00010621"/>
    </source>
</evidence>
<evidence type="ECO:0000256" key="10">
    <source>
        <dbReference type="ARBA" id="ARBA00023251"/>
    </source>
</evidence>
<comment type="subcellular location">
    <subcellularLocation>
        <location evidence="1 14">Cell membrane</location>
        <topology evidence="1 14">Multi-pass membrane protein</topology>
    </subcellularLocation>
</comment>
<comment type="catalytic activity">
    <reaction evidence="13 14">
        <text>di-trans,octa-cis-undecaprenyl diphosphate + H2O = di-trans,octa-cis-undecaprenyl phosphate + phosphate + H(+)</text>
        <dbReference type="Rhea" id="RHEA:28094"/>
        <dbReference type="ChEBI" id="CHEBI:15377"/>
        <dbReference type="ChEBI" id="CHEBI:15378"/>
        <dbReference type="ChEBI" id="CHEBI:43474"/>
        <dbReference type="ChEBI" id="CHEBI:58405"/>
        <dbReference type="ChEBI" id="CHEBI:60392"/>
        <dbReference type="EC" id="3.6.1.27"/>
    </reaction>
</comment>
<reference evidence="15 16" key="1">
    <citation type="submission" date="2018-06" db="EMBL/GenBank/DDBJ databases">
        <title>Genomic Encyclopedia of Type Strains, Phase IV (KMG-IV): sequencing the most valuable type-strain genomes for metagenomic binning, comparative biology and taxonomic classification.</title>
        <authorList>
            <person name="Goeker M."/>
        </authorList>
    </citation>
    <scope>NUCLEOTIDE SEQUENCE [LARGE SCALE GENOMIC DNA]</scope>
    <source>
        <strain evidence="15 16">DSM 25619</strain>
    </source>
</reference>
<feature type="transmembrane region" description="Helical" evidence="14">
    <location>
        <begin position="184"/>
        <end position="205"/>
    </location>
</feature>
<evidence type="ECO:0000256" key="13">
    <source>
        <dbReference type="ARBA" id="ARBA00047594"/>
    </source>
</evidence>
<feature type="transmembrane region" description="Helical" evidence="14">
    <location>
        <begin position="112"/>
        <end position="132"/>
    </location>
</feature>
<dbReference type="NCBIfam" id="TIGR00753">
    <property type="entry name" value="undec_PP_bacA"/>
    <property type="match status" value="1"/>
</dbReference>
<gene>
    <name evidence="14" type="primary">uppP</name>
    <name evidence="15" type="ORF">DFR47_105154</name>
</gene>
<keyword evidence="9 14" id="KW-0472">Membrane</keyword>